<evidence type="ECO:0000256" key="3">
    <source>
        <dbReference type="ARBA" id="ARBA00023163"/>
    </source>
</evidence>
<dbReference type="PANTHER" id="PTHR42756:SF1">
    <property type="entry name" value="TRANSCRIPTIONAL REPRESSOR OF EMRAB OPERON"/>
    <property type="match status" value="1"/>
</dbReference>
<proteinExistence type="predicted"/>
<dbReference type="PROSITE" id="PS50995">
    <property type="entry name" value="HTH_MARR_2"/>
    <property type="match status" value="1"/>
</dbReference>
<dbReference type="InterPro" id="IPR036390">
    <property type="entry name" value="WH_DNA-bd_sf"/>
</dbReference>
<dbReference type="PANTHER" id="PTHR42756">
    <property type="entry name" value="TRANSCRIPTIONAL REGULATOR, MARR"/>
    <property type="match status" value="1"/>
</dbReference>
<dbReference type="RefSeq" id="WP_032117425.1">
    <property type="nucleotide sequence ID" value="NZ_JACOOO010000016.1"/>
</dbReference>
<keyword evidence="3" id="KW-0804">Transcription</keyword>
<keyword evidence="1" id="KW-0805">Transcription regulation</keyword>
<evidence type="ECO:0000256" key="2">
    <source>
        <dbReference type="ARBA" id="ARBA00023125"/>
    </source>
</evidence>
<keyword evidence="6" id="KW-1185">Reference proteome</keyword>
<accession>A0ABR7DCW1</accession>
<dbReference type="EMBL" id="JACOOO010000016">
    <property type="protein sequence ID" value="MBC5629231.1"/>
    <property type="molecule type" value="Genomic_DNA"/>
</dbReference>
<evidence type="ECO:0000313" key="5">
    <source>
        <dbReference type="EMBL" id="MBC5629231.1"/>
    </source>
</evidence>
<organism evidence="5 6">
    <name type="scientific">Clostridium hominis</name>
    <dbReference type="NCBI Taxonomy" id="2763036"/>
    <lineage>
        <taxon>Bacteria</taxon>
        <taxon>Bacillati</taxon>
        <taxon>Bacillota</taxon>
        <taxon>Clostridia</taxon>
        <taxon>Eubacteriales</taxon>
        <taxon>Clostridiaceae</taxon>
        <taxon>Clostridium</taxon>
    </lineage>
</organism>
<dbReference type="Proteomes" id="UP000596929">
    <property type="component" value="Unassembled WGS sequence"/>
</dbReference>
<dbReference type="SMART" id="SM00347">
    <property type="entry name" value="HTH_MARR"/>
    <property type="match status" value="1"/>
</dbReference>
<keyword evidence="2" id="KW-0238">DNA-binding</keyword>
<gene>
    <name evidence="5" type="ORF">H8S20_10025</name>
</gene>
<comment type="caution">
    <text evidence="5">The sequence shown here is derived from an EMBL/GenBank/DDBJ whole genome shotgun (WGS) entry which is preliminary data.</text>
</comment>
<dbReference type="SUPFAM" id="SSF46785">
    <property type="entry name" value="Winged helix' DNA-binding domain"/>
    <property type="match status" value="1"/>
</dbReference>
<sequence length="149" mass="16966">MEDIKELIKENQLTLSTLVVFTRAEHAIHKKELETVKESGLTPAQFGVLEALYNKGDLRICELIEKILTTSGNITVVIKNLEKEGLIKKNPDPEDKRSCIISLTEKGKDIIESILPNHINNIKSIFEVLTDEEKITLKNILKKFKNKEK</sequence>
<dbReference type="Pfam" id="PF01047">
    <property type="entry name" value="MarR"/>
    <property type="match status" value="1"/>
</dbReference>
<dbReference type="InterPro" id="IPR036388">
    <property type="entry name" value="WH-like_DNA-bd_sf"/>
</dbReference>
<dbReference type="PRINTS" id="PR00598">
    <property type="entry name" value="HTHMARR"/>
</dbReference>
<reference evidence="5 6" key="1">
    <citation type="submission" date="2020-08" db="EMBL/GenBank/DDBJ databases">
        <title>Genome public.</title>
        <authorList>
            <person name="Liu C."/>
            <person name="Sun Q."/>
        </authorList>
    </citation>
    <scope>NUCLEOTIDE SEQUENCE [LARGE SCALE GENOMIC DNA]</scope>
    <source>
        <strain evidence="5 6">NSJ-6</strain>
    </source>
</reference>
<dbReference type="Gene3D" id="1.10.10.10">
    <property type="entry name" value="Winged helix-like DNA-binding domain superfamily/Winged helix DNA-binding domain"/>
    <property type="match status" value="1"/>
</dbReference>
<evidence type="ECO:0000256" key="1">
    <source>
        <dbReference type="ARBA" id="ARBA00023015"/>
    </source>
</evidence>
<evidence type="ECO:0000259" key="4">
    <source>
        <dbReference type="PROSITE" id="PS50995"/>
    </source>
</evidence>
<protein>
    <submittedName>
        <fullName evidence="5">MarR family transcriptional regulator</fullName>
    </submittedName>
</protein>
<feature type="domain" description="HTH marR-type" evidence="4">
    <location>
        <begin position="11"/>
        <end position="146"/>
    </location>
</feature>
<evidence type="ECO:0000313" key="6">
    <source>
        <dbReference type="Proteomes" id="UP000596929"/>
    </source>
</evidence>
<name>A0ABR7DCW1_9CLOT</name>
<dbReference type="InterPro" id="IPR000835">
    <property type="entry name" value="HTH_MarR-typ"/>
</dbReference>